<dbReference type="EMBL" id="KV875102">
    <property type="protein sequence ID" value="OIW24996.1"/>
    <property type="molecule type" value="Genomic_DNA"/>
</dbReference>
<dbReference type="InParanoid" id="A0A1J7J769"/>
<feature type="compositionally biased region" description="Low complexity" evidence="1">
    <location>
        <begin position="89"/>
        <end position="102"/>
    </location>
</feature>
<feature type="region of interest" description="Disordered" evidence="1">
    <location>
        <begin position="84"/>
        <end position="110"/>
    </location>
</feature>
<proteinExistence type="predicted"/>
<evidence type="ECO:0000313" key="2">
    <source>
        <dbReference type="EMBL" id="OIW24996.1"/>
    </source>
</evidence>
<organism evidence="2 3">
    <name type="scientific">Coniochaeta ligniaria NRRL 30616</name>
    <dbReference type="NCBI Taxonomy" id="1408157"/>
    <lineage>
        <taxon>Eukaryota</taxon>
        <taxon>Fungi</taxon>
        <taxon>Dikarya</taxon>
        <taxon>Ascomycota</taxon>
        <taxon>Pezizomycotina</taxon>
        <taxon>Sordariomycetes</taxon>
        <taxon>Sordariomycetidae</taxon>
        <taxon>Coniochaetales</taxon>
        <taxon>Coniochaetaceae</taxon>
        <taxon>Coniochaeta</taxon>
    </lineage>
</organism>
<evidence type="ECO:0000313" key="3">
    <source>
        <dbReference type="Proteomes" id="UP000182658"/>
    </source>
</evidence>
<protein>
    <submittedName>
        <fullName evidence="2">Uncharacterized protein</fullName>
    </submittedName>
</protein>
<reference evidence="2 3" key="1">
    <citation type="submission" date="2016-10" db="EMBL/GenBank/DDBJ databases">
        <title>Draft genome sequence of Coniochaeta ligniaria NRRL30616, a lignocellulolytic fungus for bioabatement of inhibitors in plant biomass hydrolysates.</title>
        <authorList>
            <consortium name="DOE Joint Genome Institute"/>
            <person name="Jimenez D.J."/>
            <person name="Hector R.E."/>
            <person name="Riley R."/>
            <person name="Sun H."/>
            <person name="Grigoriev I.V."/>
            <person name="Van Elsas J.D."/>
            <person name="Nichols N.N."/>
        </authorList>
    </citation>
    <scope>NUCLEOTIDE SEQUENCE [LARGE SCALE GENOMIC DNA]</scope>
    <source>
        <strain evidence="2 3">NRRL 30616</strain>
    </source>
</reference>
<dbReference type="AlphaFoldDB" id="A0A1J7J769"/>
<name>A0A1J7J769_9PEZI</name>
<keyword evidence="3" id="KW-1185">Reference proteome</keyword>
<dbReference type="OrthoDB" id="10538537at2759"/>
<feature type="region of interest" description="Disordered" evidence="1">
    <location>
        <begin position="1"/>
        <end position="53"/>
    </location>
</feature>
<dbReference type="Proteomes" id="UP000182658">
    <property type="component" value="Unassembled WGS sequence"/>
</dbReference>
<evidence type="ECO:0000256" key="1">
    <source>
        <dbReference type="SAM" id="MobiDB-lite"/>
    </source>
</evidence>
<sequence length="201" mass="22098">MNQYYTAPESPVDTEGGAVLSTPATPILTPMSPDGGSPISEFWLDESSSGDSQETYKTFNLTVELADKLPTAGAEPVLAVYTELPSRPGSANSDHADNSSSGTPVPTAEIDTPMPDVEIDDMNEDFADLNITDLTLDEIDVKIITLSDDLLNVRLQYRNTENLDDASKKWMAHYMEGLNAKIEHLRRVKEVVMLTEDEEME</sequence>
<accession>A0A1J7J769</accession>
<gene>
    <name evidence="2" type="ORF">CONLIGDRAFT_690714</name>
</gene>